<dbReference type="EMBL" id="SEWE01000005">
    <property type="protein sequence ID" value="RYU82886.1"/>
    <property type="molecule type" value="Genomic_DNA"/>
</dbReference>
<dbReference type="InterPro" id="IPR019554">
    <property type="entry name" value="Soluble_ligand-bd"/>
</dbReference>
<keyword evidence="6" id="KW-1185">Reference proteome</keyword>
<proteinExistence type="predicted"/>
<dbReference type="PANTHER" id="PTHR33619:SF3">
    <property type="entry name" value="POLYSACCHARIDE EXPORT PROTEIN GFCE-RELATED"/>
    <property type="match status" value="1"/>
</dbReference>
<organism evidence="5 6">
    <name type="scientific">Hymenobacter persicinus</name>
    <dbReference type="NCBI Taxonomy" id="2025506"/>
    <lineage>
        <taxon>Bacteria</taxon>
        <taxon>Pseudomonadati</taxon>
        <taxon>Bacteroidota</taxon>
        <taxon>Cytophagia</taxon>
        <taxon>Cytophagales</taxon>
        <taxon>Hymenobacteraceae</taxon>
        <taxon>Hymenobacter</taxon>
    </lineage>
</organism>
<dbReference type="InterPro" id="IPR003715">
    <property type="entry name" value="Poly_export_N"/>
</dbReference>
<feature type="domain" description="Polysaccharide export protein N-terminal" evidence="3">
    <location>
        <begin position="63"/>
        <end position="155"/>
    </location>
</feature>
<accession>A0A4Q5LGD5</accession>
<feature type="domain" description="Soluble ligand binding" evidence="4">
    <location>
        <begin position="159"/>
        <end position="210"/>
    </location>
</feature>
<evidence type="ECO:0000313" key="6">
    <source>
        <dbReference type="Proteomes" id="UP000294155"/>
    </source>
</evidence>
<gene>
    <name evidence="5" type="ORF">EWM57_04130</name>
</gene>
<evidence type="ECO:0000256" key="2">
    <source>
        <dbReference type="SAM" id="Phobius"/>
    </source>
</evidence>
<keyword evidence="2" id="KW-1133">Transmembrane helix</keyword>
<dbReference type="GO" id="GO:0015159">
    <property type="term" value="F:polysaccharide transmembrane transporter activity"/>
    <property type="evidence" value="ECO:0007669"/>
    <property type="project" value="InterPro"/>
</dbReference>
<name>A0A4Q5LGD5_9BACT</name>
<evidence type="ECO:0000256" key="1">
    <source>
        <dbReference type="ARBA" id="ARBA00022729"/>
    </source>
</evidence>
<dbReference type="Gene3D" id="3.10.560.10">
    <property type="entry name" value="Outer membrane lipoprotein wza domain like"/>
    <property type="match status" value="1"/>
</dbReference>
<reference evidence="5 6" key="1">
    <citation type="submission" date="2019-02" db="EMBL/GenBank/DDBJ databases">
        <title>Bacterial novel species isolated from soil.</title>
        <authorList>
            <person name="Jung H.-Y."/>
        </authorList>
    </citation>
    <scope>NUCLEOTIDE SEQUENCE [LARGE SCALE GENOMIC DNA]</scope>
    <source>
        <strain evidence="5 6">1-3-3-3</strain>
    </source>
</reference>
<protein>
    <submittedName>
        <fullName evidence="5">Polysaccharide export protein</fullName>
    </submittedName>
</protein>
<feature type="transmembrane region" description="Helical" evidence="2">
    <location>
        <begin position="253"/>
        <end position="270"/>
    </location>
</feature>
<evidence type="ECO:0000313" key="5">
    <source>
        <dbReference type="EMBL" id="RYU82886.1"/>
    </source>
</evidence>
<dbReference type="RefSeq" id="WP_129919869.1">
    <property type="nucleotide sequence ID" value="NZ_SEWE01000005.1"/>
</dbReference>
<comment type="caution">
    <text evidence="5">The sequence shown here is derived from an EMBL/GenBank/DDBJ whole genome shotgun (WGS) entry which is preliminary data.</text>
</comment>
<dbReference type="AlphaFoldDB" id="A0A4Q5LGD5"/>
<evidence type="ECO:0000259" key="4">
    <source>
        <dbReference type="Pfam" id="PF10531"/>
    </source>
</evidence>
<sequence length="273" mass="29758">MVLLPANALSSMRLPHRVSLLFLLLLTAGWLSGCVTQRTLPYLQGTDYSTQTAVTVPNEPLLYHIQPSDVLSIRVQSVQTVLNDMFNITDTRTVAAGGDPSNLFLTGYSVDAGGNINLPTVGKVKVSGLTMDEAQTLIQQQVSKFVRDANVLVKLLSFKITVLGEVRNPGRYYIYNAQATLLEGLGLAGDLTEFGNRQNVKLVRQTATGSEVVLLNLTDPNLLRSKYYYLLPNDALYVEPIAARANRGNANNLGIVFGGISALVLLLNYLKVF</sequence>
<keyword evidence="2" id="KW-0472">Membrane</keyword>
<dbReference type="Gene3D" id="3.30.1950.10">
    <property type="entry name" value="wza like domain"/>
    <property type="match status" value="1"/>
</dbReference>
<dbReference type="Pfam" id="PF02563">
    <property type="entry name" value="Poly_export"/>
    <property type="match status" value="1"/>
</dbReference>
<dbReference type="Proteomes" id="UP000294155">
    <property type="component" value="Unassembled WGS sequence"/>
</dbReference>
<keyword evidence="1" id="KW-0732">Signal</keyword>
<keyword evidence="2" id="KW-0812">Transmembrane</keyword>
<evidence type="ECO:0000259" key="3">
    <source>
        <dbReference type="Pfam" id="PF02563"/>
    </source>
</evidence>
<dbReference type="InterPro" id="IPR049712">
    <property type="entry name" value="Poly_export"/>
</dbReference>
<dbReference type="OrthoDB" id="662756at2"/>
<dbReference type="Pfam" id="PF10531">
    <property type="entry name" value="SLBB"/>
    <property type="match status" value="1"/>
</dbReference>
<dbReference type="PANTHER" id="PTHR33619">
    <property type="entry name" value="POLYSACCHARIDE EXPORT PROTEIN GFCE-RELATED"/>
    <property type="match status" value="1"/>
</dbReference>